<proteinExistence type="inferred from homology"/>
<dbReference type="PANTHER" id="PTHR43734">
    <property type="entry name" value="PHYTOENE DESATURASE"/>
    <property type="match status" value="1"/>
</dbReference>
<comment type="caution">
    <text evidence="4">The sequence shown here is derived from an EMBL/GenBank/DDBJ whole genome shotgun (WGS) entry which is preliminary data.</text>
</comment>
<dbReference type="AlphaFoldDB" id="A0A8J6TDJ8"/>
<name>A0A8J6TDJ8_9BACT</name>
<evidence type="ECO:0000256" key="2">
    <source>
        <dbReference type="ARBA" id="ARBA00023002"/>
    </source>
</evidence>
<evidence type="ECO:0000313" key="5">
    <source>
        <dbReference type="Proteomes" id="UP000599024"/>
    </source>
</evidence>
<keyword evidence="2" id="KW-0560">Oxidoreductase</keyword>
<dbReference type="PANTHER" id="PTHR43734:SF7">
    <property type="entry name" value="4,4'-DIAPONEUROSPORENE OXYGENASE"/>
    <property type="match status" value="1"/>
</dbReference>
<evidence type="ECO:0000259" key="3">
    <source>
        <dbReference type="Pfam" id="PF01593"/>
    </source>
</evidence>
<dbReference type="InterPro" id="IPR002937">
    <property type="entry name" value="Amino_oxidase"/>
</dbReference>
<sequence length="463" mass="51754">MPASLVIIGGGLSGLAAAIRFARFNPNVLILEQHSRIGGLNSYYYRNNRLFETGLHAITNFASPGDKRAPLNRLFRQLKLKRDLFDFHEQIESEIIFTGNTSLRFSNDFDLLRSEIETAFPSAGPDFDRLLSLINEYDPFAPRPFVSARQILGEYLNNPLLVDMLLCPLMYYGSSVINDMDLGQFVIMFRAIFQEGMFRPGGTIKDLLDVLLASYQNYGGKIRLKSSVSRILRKGNKVVGVELDSGEVINCEFVISTIGYEETLALYGESIPVTENTQPRLGFMESIFEVPVTALPPASSNRTIIFFNQGSRFLYQPPENVVHFASGVICFPSHFQDLPLPATAEIRTTHLANYQLWHDLSQDRSTYLAAKLAARATSRKTVEEIIGQFSSHILYEDTFTPLTIERYTGKKEGAIYGRPEKIKNGVIGHENLFLAGTDQGFLGIVGSMLSGVSMVNQHILPKI</sequence>
<organism evidence="4 5">
    <name type="scientific">Candidatus Desulfatifera sulfidica</name>
    <dbReference type="NCBI Taxonomy" id="2841691"/>
    <lineage>
        <taxon>Bacteria</taxon>
        <taxon>Pseudomonadati</taxon>
        <taxon>Thermodesulfobacteriota</taxon>
        <taxon>Desulfobulbia</taxon>
        <taxon>Desulfobulbales</taxon>
        <taxon>Desulfobulbaceae</taxon>
        <taxon>Candidatus Desulfatifera</taxon>
    </lineage>
</organism>
<gene>
    <name evidence="4" type="ORF">H8E79_04220</name>
</gene>
<protein>
    <submittedName>
        <fullName evidence="4">NAD(P)/FAD-dependent oxidoreductase</fullName>
    </submittedName>
</protein>
<dbReference type="InterPro" id="IPR036188">
    <property type="entry name" value="FAD/NAD-bd_sf"/>
</dbReference>
<dbReference type="Pfam" id="PF01593">
    <property type="entry name" value="Amino_oxidase"/>
    <property type="match status" value="1"/>
</dbReference>
<dbReference type="Proteomes" id="UP000599024">
    <property type="component" value="Unassembled WGS sequence"/>
</dbReference>
<comment type="similarity">
    <text evidence="1">Belongs to the carotenoid/retinoid oxidoreductase family.</text>
</comment>
<dbReference type="GO" id="GO:0016491">
    <property type="term" value="F:oxidoreductase activity"/>
    <property type="evidence" value="ECO:0007669"/>
    <property type="project" value="UniProtKB-KW"/>
</dbReference>
<dbReference type="SUPFAM" id="SSF51905">
    <property type="entry name" value="FAD/NAD(P)-binding domain"/>
    <property type="match status" value="1"/>
</dbReference>
<evidence type="ECO:0000256" key="1">
    <source>
        <dbReference type="ARBA" id="ARBA00006046"/>
    </source>
</evidence>
<reference evidence="4 5" key="1">
    <citation type="submission" date="2020-08" db="EMBL/GenBank/DDBJ databases">
        <title>Bridging the membrane lipid divide: bacteria of the FCB group superphylum have the potential to synthesize archaeal ether lipids.</title>
        <authorList>
            <person name="Villanueva L."/>
            <person name="Von Meijenfeldt F.A.B."/>
            <person name="Westbye A.B."/>
            <person name="Yadav S."/>
            <person name="Hopmans E.C."/>
            <person name="Dutilh B.E."/>
            <person name="Sinninghe Damste J.S."/>
        </authorList>
    </citation>
    <scope>NUCLEOTIDE SEQUENCE [LARGE SCALE GENOMIC DNA]</scope>
    <source>
        <strain evidence="4">NIOZ-UU81</strain>
    </source>
</reference>
<dbReference type="Gene3D" id="3.50.50.60">
    <property type="entry name" value="FAD/NAD(P)-binding domain"/>
    <property type="match status" value="2"/>
</dbReference>
<accession>A0A8J6TDJ8</accession>
<evidence type="ECO:0000313" key="4">
    <source>
        <dbReference type="EMBL" id="MBC8208357.1"/>
    </source>
</evidence>
<feature type="domain" description="Amine oxidase" evidence="3">
    <location>
        <begin position="12"/>
        <end position="259"/>
    </location>
</feature>
<dbReference type="EMBL" id="JACNLK010000035">
    <property type="protein sequence ID" value="MBC8208357.1"/>
    <property type="molecule type" value="Genomic_DNA"/>
</dbReference>